<feature type="domain" description="Aspartyl/asparaginy/proline hydroxylase" evidence="4">
    <location>
        <begin position="234"/>
        <end position="398"/>
    </location>
</feature>
<dbReference type="GO" id="GO:0016020">
    <property type="term" value="C:membrane"/>
    <property type="evidence" value="ECO:0007669"/>
    <property type="project" value="TreeGrafter"/>
</dbReference>
<evidence type="ECO:0000256" key="2">
    <source>
        <dbReference type="ARBA" id="ARBA00022964"/>
    </source>
</evidence>
<keyword evidence="2" id="KW-0223">Dioxygenase</keyword>
<reference evidence="5 6" key="1">
    <citation type="submission" date="2020-08" db="EMBL/GenBank/DDBJ databases">
        <title>Functional genomics of gut bacteria from endangered species of beetles.</title>
        <authorList>
            <person name="Carlos-Shanley C."/>
        </authorList>
    </citation>
    <scope>NUCLEOTIDE SEQUENCE [LARGE SCALE GENOMIC DNA]</scope>
    <source>
        <strain evidence="5 6">S00245</strain>
    </source>
</reference>
<dbReference type="Gene3D" id="2.60.120.330">
    <property type="entry name" value="B-lactam Antibiotic, Isopenicillin N Synthase, Chain"/>
    <property type="match status" value="1"/>
</dbReference>
<dbReference type="SUPFAM" id="SSF51197">
    <property type="entry name" value="Clavaminate synthase-like"/>
    <property type="match status" value="1"/>
</dbReference>
<dbReference type="PANTHER" id="PTHR46332">
    <property type="entry name" value="ASPARTATE BETA-HYDROXYLASE DOMAIN-CONTAINING PROTEIN 2"/>
    <property type="match status" value="1"/>
</dbReference>
<proteinExistence type="inferred from homology"/>
<evidence type="ECO:0000313" key="5">
    <source>
        <dbReference type="EMBL" id="MBB4860255.1"/>
    </source>
</evidence>
<dbReference type="Gene3D" id="1.25.40.10">
    <property type="entry name" value="Tetratricopeptide repeat domain"/>
    <property type="match status" value="1"/>
</dbReference>
<keyword evidence="3" id="KW-0560">Oxidoreductase</keyword>
<comment type="similarity">
    <text evidence="1">Belongs to the aspartyl/asparaginyl beta-hydroxylase family.</text>
</comment>
<dbReference type="InterPro" id="IPR007803">
    <property type="entry name" value="Asp/Arg/Pro-Hydrxlase"/>
</dbReference>
<dbReference type="InterPro" id="IPR011990">
    <property type="entry name" value="TPR-like_helical_dom_sf"/>
</dbReference>
<comment type="caution">
    <text evidence="5">The sequence shown here is derived from an EMBL/GenBank/DDBJ whole genome shotgun (WGS) entry which is preliminary data.</text>
</comment>
<dbReference type="InterPro" id="IPR027443">
    <property type="entry name" value="IPNS-like_sf"/>
</dbReference>
<dbReference type="Proteomes" id="UP000555448">
    <property type="component" value="Unassembled WGS sequence"/>
</dbReference>
<protein>
    <submittedName>
        <fullName evidence="5">Aspartyl/asparaginyl beta-hydroxylase (Cupin superfamily)/thioredoxin-like negative regulator of GroEL</fullName>
    </submittedName>
</protein>
<evidence type="ECO:0000256" key="1">
    <source>
        <dbReference type="ARBA" id="ARBA00007730"/>
    </source>
</evidence>
<dbReference type="Pfam" id="PF05118">
    <property type="entry name" value="Asp_Arg_Hydrox"/>
    <property type="match status" value="1"/>
</dbReference>
<evidence type="ECO:0000259" key="4">
    <source>
        <dbReference type="Pfam" id="PF05118"/>
    </source>
</evidence>
<accession>A0A7W7NYI3</accession>
<evidence type="ECO:0000256" key="3">
    <source>
        <dbReference type="ARBA" id="ARBA00023002"/>
    </source>
</evidence>
<dbReference type="PANTHER" id="PTHR46332:SF5">
    <property type="entry name" value="ASPARTATE BETA-HYDROXYLASE DOMAIN CONTAINING 2"/>
    <property type="match status" value="1"/>
</dbReference>
<gene>
    <name evidence="5" type="ORF">HNO88_003597</name>
</gene>
<sequence length="428" mass="46995">MNQIEVEQALRAAAGARQAGQIDRAARLYGDVLTKAGEHPVALNALGVMALAAGSFAQAAILFRRALAVDAAAIDLWLNLATAHRHQDDAPGERSALAGALRLDQRHFMANVRLAELCERSGDASGAAERWRGVLAMAPLIEEPTPAMAAMFAHARSFVEQQQAGFAAAVDADLAPVRASHSVGARRRFDASIDHLLGRRQIYPNVCAGLHMPFLPADEFFERRHFPWLDQLEQATEAITAEYLALRGRHEGEFKPYVAMAPGTPANKWSPLDNKLDWGAYHLWRNGERDDEACARCPRTTELVEALPLARIPGRAPTVFFSVLEPGAHLPAHTGVSNVRAIIHLPLIVPDGCTFRVGGDTRTWRKGQAWAFDDTIEHEAWNRSTEQRAILIFDVWNPHLTTAEQELLAEFYPIADRHGYAAPDDAGS</sequence>
<dbReference type="RefSeq" id="WP_184248687.1">
    <property type="nucleotide sequence ID" value="NZ_JACHLR010000018.1"/>
</dbReference>
<organism evidence="5 6">
    <name type="scientific">Novosphingobium chloroacetimidivorans</name>
    <dbReference type="NCBI Taxonomy" id="1428314"/>
    <lineage>
        <taxon>Bacteria</taxon>
        <taxon>Pseudomonadati</taxon>
        <taxon>Pseudomonadota</taxon>
        <taxon>Alphaproteobacteria</taxon>
        <taxon>Sphingomonadales</taxon>
        <taxon>Sphingomonadaceae</taxon>
        <taxon>Novosphingobium</taxon>
    </lineage>
</organism>
<keyword evidence="6" id="KW-1185">Reference proteome</keyword>
<name>A0A7W7NYI3_9SPHN</name>
<dbReference type="EMBL" id="JACHLR010000018">
    <property type="protein sequence ID" value="MBB4860255.1"/>
    <property type="molecule type" value="Genomic_DNA"/>
</dbReference>
<evidence type="ECO:0000313" key="6">
    <source>
        <dbReference type="Proteomes" id="UP000555448"/>
    </source>
</evidence>
<dbReference type="AlphaFoldDB" id="A0A7W7NYI3"/>
<dbReference type="SUPFAM" id="SSF48452">
    <property type="entry name" value="TPR-like"/>
    <property type="match status" value="1"/>
</dbReference>
<dbReference type="GO" id="GO:0051213">
    <property type="term" value="F:dioxygenase activity"/>
    <property type="evidence" value="ECO:0007669"/>
    <property type="project" value="UniProtKB-KW"/>
</dbReference>
<dbReference type="InterPro" id="IPR051821">
    <property type="entry name" value="Asp/Asn_beta-hydroxylase"/>
</dbReference>